<dbReference type="Gene3D" id="1.10.150.130">
    <property type="match status" value="1"/>
</dbReference>
<dbReference type="GO" id="GO:0003677">
    <property type="term" value="F:DNA binding"/>
    <property type="evidence" value="ECO:0007669"/>
    <property type="project" value="UniProtKB-KW"/>
</dbReference>
<feature type="region of interest" description="Disordered" evidence="4">
    <location>
        <begin position="1"/>
        <end position="22"/>
    </location>
</feature>
<feature type="compositionally biased region" description="Basic residues" evidence="4">
    <location>
        <begin position="1"/>
        <end position="14"/>
    </location>
</feature>
<dbReference type="InterPro" id="IPR050090">
    <property type="entry name" value="Tyrosine_recombinase_XerCD"/>
</dbReference>
<accession>A0A7Y9H4Z0</accession>
<dbReference type="AlphaFoldDB" id="A0A7Y9H4Z0"/>
<keyword evidence="2" id="KW-0238">DNA-binding</keyword>
<evidence type="ECO:0000313" key="6">
    <source>
        <dbReference type="EMBL" id="NYE38025.1"/>
    </source>
</evidence>
<dbReference type="PANTHER" id="PTHR30349">
    <property type="entry name" value="PHAGE INTEGRASE-RELATED"/>
    <property type="match status" value="1"/>
</dbReference>
<gene>
    <name evidence="6" type="ORF">F4692_003170</name>
</gene>
<keyword evidence="3" id="KW-0233">DNA recombination</keyword>
<dbReference type="Gene3D" id="1.10.443.10">
    <property type="entry name" value="Intergrase catalytic core"/>
    <property type="match status" value="1"/>
</dbReference>
<dbReference type="EMBL" id="JACCBW010000003">
    <property type="protein sequence ID" value="NYE38025.1"/>
    <property type="molecule type" value="Genomic_DNA"/>
</dbReference>
<dbReference type="CDD" id="cd01189">
    <property type="entry name" value="INT_ICEBs1_C_like"/>
    <property type="match status" value="1"/>
</dbReference>
<name>A0A7Y9H4Z0_9ACTN</name>
<reference evidence="6 7" key="2">
    <citation type="submission" date="2020-08" db="EMBL/GenBank/DDBJ databases">
        <title>The Agave Microbiome: Exploring the role of microbial communities in plant adaptations to desert environments.</title>
        <authorList>
            <person name="Partida-Martinez L.P."/>
        </authorList>
    </citation>
    <scope>NUCLEOTIDE SEQUENCE [LARGE SCALE GENOMIC DNA]</scope>
    <source>
        <strain evidence="6 7">AT2.17</strain>
    </source>
</reference>
<feature type="domain" description="Tyr recombinase" evidence="5">
    <location>
        <begin position="203"/>
        <end position="421"/>
    </location>
</feature>
<dbReference type="GO" id="GO:0015074">
    <property type="term" value="P:DNA integration"/>
    <property type="evidence" value="ECO:0007669"/>
    <property type="project" value="InterPro"/>
</dbReference>
<dbReference type="InterPro" id="IPR013762">
    <property type="entry name" value="Integrase-like_cat_sf"/>
</dbReference>
<sequence>MTATRHRSRRRSVRGRGTGSITAYDTKAGTRWRFQVTVPVDVARPEIGERKHSRAGFTSYEAADAALTLLRADVMRNVLQPRGRDTFAAYGQRWLDGHAVGNGTRMYIQRVLDAMDPYIGSVPMADIRATDLAATYRGLEHGTRQTPSPKRHRKGLASSTVARYANWVNTIFLAALDEGIVARNPANSKHAGRPRGETAKRVKPFVIWNVEQLTSFCDWALADDQPWAHGWILLSRTGLRSGELLALRWGDVDVTRSEIRIERALHYDETLPAGERYVIGSVKGGRPRTVSFDRTCASILDDWRKVLPVLLAGGGHNVTPLFGLRAHDSLFPSLPGRAATQSGLHAAFQRAQKRYRDAHPDRDLPRLTVHELRHTHASLLFEAGQSVKVVQERLGHASAQVTLNTYAHLLHDAQSRAAAALDDLLATGRSHRTREVGPS</sequence>
<protein>
    <submittedName>
        <fullName evidence="6">Integrase</fullName>
    </submittedName>
</protein>
<evidence type="ECO:0000256" key="4">
    <source>
        <dbReference type="SAM" id="MobiDB-lite"/>
    </source>
</evidence>
<evidence type="ECO:0000256" key="2">
    <source>
        <dbReference type="ARBA" id="ARBA00023125"/>
    </source>
</evidence>
<dbReference type="RefSeq" id="WP_179620654.1">
    <property type="nucleotide sequence ID" value="NZ_JACCBW010000003.1"/>
</dbReference>
<comment type="caution">
    <text evidence="6">The sequence shown here is derived from an EMBL/GenBank/DDBJ whole genome shotgun (WGS) entry which is preliminary data.</text>
</comment>
<comment type="similarity">
    <text evidence="1">Belongs to the 'phage' integrase family.</text>
</comment>
<dbReference type="InterPro" id="IPR002104">
    <property type="entry name" value="Integrase_catalytic"/>
</dbReference>
<dbReference type="InterPro" id="IPR010998">
    <property type="entry name" value="Integrase_recombinase_N"/>
</dbReference>
<dbReference type="PANTHER" id="PTHR30349:SF64">
    <property type="entry name" value="PROPHAGE INTEGRASE INTD-RELATED"/>
    <property type="match status" value="1"/>
</dbReference>
<proteinExistence type="inferred from homology"/>
<evidence type="ECO:0000313" key="7">
    <source>
        <dbReference type="Proteomes" id="UP000549911"/>
    </source>
</evidence>
<evidence type="ECO:0000256" key="3">
    <source>
        <dbReference type="ARBA" id="ARBA00023172"/>
    </source>
</evidence>
<dbReference type="InterPro" id="IPR011010">
    <property type="entry name" value="DNA_brk_join_enz"/>
</dbReference>
<dbReference type="Proteomes" id="UP000549911">
    <property type="component" value="Unassembled WGS sequence"/>
</dbReference>
<organism evidence="6 7">
    <name type="scientific">Nocardioides cavernae</name>
    <dbReference type="NCBI Taxonomy" id="1921566"/>
    <lineage>
        <taxon>Bacteria</taxon>
        <taxon>Bacillati</taxon>
        <taxon>Actinomycetota</taxon>
        <taxon>Actinomycetes</taxon>
        <taxon>Propionibacteriales</taxon>
        <taxon>Nocardioidaceae</taxon>
        <taxon>Nocardioides</taxon>
    </lineage>
</organism>
<keyword evidence="7" id="KW-1185">Reference proteome</keyword>
<evidence type="ECO:0000259" key="5">
    <source>
        <dbReference type="PROSITE" id="PS51898"/>
    </source>
</evidence>
<dbReference type="GO" id="GO:0006310">
    <property type="term" value="P:DNA recombination"/>
    <property type="evidence" value="ECO:0007669"/>
    <property type="project" value="UniProtKB-KW"/>
</dbReference>
<reference evidence="6 7" key="1">
    <citation type="submission" date="2020-07" db="EMBL/GenBank/DDBJ databases">
        <authorList>
            <person name="Partida-Martinez L."/>
            <person name="Huntemann M."/>
            <person name="Clum A."/>
            <person name="Wang J."/>
            <person name="Palaniappan K."/>
            <person name="Ritter S."/>
            <person name="Chen I.-M."/>
            <person name="Stamatis D."/>
            <person name="Reddy T."/>
            <person name="O'Malley R."/>
            <person name="Daum C."/>
            <person name="Shapiro N."/>
            <person name="Ivanova N."/>
            <person name="Kyrpides N."/>
            <person name="Woyke T."/>
        </authorList>
    </citation>
    <scope>NUCLEOTIDE SEQUENCE [LARGE SCALE GENOMIC DNA]</scope>
    <source>
        <strain evidence="6 7">AT2.17</strain>
    </source>
</reference>
<dbReference type="Pfam" id="PF00589">
    <property type="entry name" value="Phage_integrase"/>
    <property type="match status" value="1"/>
</dbReference>
<dbReference type="PROSITE" id="PS51898">
    <property type="entry name" value="TYR_RECOMBINASE"/>
    <property type="match status" value="1"/>
</dbReference>
<evidence type="ECO:0000256" key="1">
    <source>
        <dbReference type="ARBA" id="ARBA00008857"/>
    </source>
</evidence>
<dbReference type="SUPFAM" id="SSF56349">
    <property type="entry name" value="DNA breaking-rejoining enzymes"/>
    <property type="match status" value="1"/>
</dbReference>